<evidence type="ECO:0000313" key="7">
    <source>
        <dbReference type="EMBL" id="SER11818.1"/>
    </source>
</evidence>
<dbReference type="SUPFAM" id="SSF53383">
    <property type="entry name" value="PLP-dependent transferases"/>
    <property type="match status" value="1"/>
</dbReference>
<dbReference type="STRING" id="1855383.SAMN05216548_111123"/>
<keyword evidence="4 7" id="KW-0238">DNA-binding</keyword>
<dbReference type="Pfam" id="PF00155">
    <property type="entry name" value="Aminotran_1_2"/>
    <property type="match status" value="1"/>
</dbReference>
<dbReference type="InterPro" id="IPR000524">
    <property type="entry name" value="Tscrpt_reg_HTH_GntR"/>
</dbReference>
<dbReference type="OrthoDB" id="9804020at2"/>
<evidence type="ECO:0000256" key="4">
    <source>
        <dbReference type="ARBA" id="ARBA00023125"/>
    </source>
</evidence>
<dbReference type="SMART" id="SM00345">
    <property type="entry name" value="HTH_GNTR"/>
    <property type="match status" value="1"/>
</dbReference>
<dbReference type="GO" id="GO:0003700">
    <property type="term" value="F:DNA-binding transcription factor activity"/>
    <property type="evidence" value="ECO:0007669"/>
    <property type="project" value="InterPro"/>
</dbReference>
<evidence type="ECO:0000256" key="2">
    <source>
        <dbReference type="ARBA" id="ARBA00022898"/>
    </source>
</evidence>
<dbReference type="AlphaFoldDB" id="A0A1H9LKA8"/>
<dbReference type="GO" id="GO:0008483">
    <property type="term" value="F:transaminase activity"/>
    <property type="evidence" value="ECO:0007669"/>
    <property type="project" value="UniProtKB-KW"/>
</dbReference>
<organism evidence="7 8">
    <name type="scientific">Faunimonas pinastri</name>
    <dbReference type="NCBI Taxonomy" id="1855383"/>
    <lineage>
        <taxon>Bacteria</taxon>
        <taxon>Pseudomonadati</taxon>
        <taxon>Pseudomonadota</taxon>
        <taxon>Alphaproteobacteria</taxon>
        <taxon>Hyphomicrobiales</taxon>
        <taxon>Afifellaceae</taxon>
        <taxon>Faunimonas</taxon>
    </lineage>
</organism>
<keyword evidence="7" id="KW-0808">Transferase</keyword>
<keyword evidence="8" id="KW-1185">Reference proteome</keyword>
<sequence length="441" mass="47670">MTRPGSTEWFAEKLGDRSANGIALETSALIRSGELAVGAKLPAIRDLAFVLGVSPATVSAAWSELRRQKIIIGRGRNGSWVNDDRYVPKPKRLASSGNYGTDVLDLRNAVPDVDLLPPLAAAMAHGASAQNLNSYVRSRVLPELEEVVRQDWPYEAEAFLSTNGGYDAVYALLHAVVTPGALVAIEDPTAMRLLDIVEDLGARALPVRCDEQGPLPASLAEAMTRKPVAFLFQPRLHSVTGRTMTAERLAALGDVLEGTTALVIEDDGVGDISDGPRISLGGRFPERVVHILSYSKTLGPDLRIAVLSGSKTVVDQVQHYRSFSAGWTSRVLQSATAWLLRDRETQDLLQTARGRYRERRQRIASALRANAVPVADGQSLCIWVPVPSEPFAMVTLAARGIAVNPGSKFSMHPVSHIRVATASLRDRYDEVAEAIVLGCQS</sequence>
<dbReference type="Gene3D" id="3.40.640.10">
    <property type="entry name" value="Type I PLP-dependent aspartate aminotransferase-like (Major domain)"/>
    <property type="match status" value="1"/>
</dbReference>
<dbReference type="Proteomes" id="UP000199647">
    <property type="component" value="Unassembled WGS sequence"/>
</dbReference>
<evidence type="ECO:0000259" key="6">
    <source>
        <dbReference type="PROSITE" id="PS50949"/>
    </source>
</evidence>
<name>A0A1H9LKA8_9HYPH</name>
<evidence type="ECO:0000256" key="3">
    <source>
        <dbReference type="ARBA" id="ARBA00023015"/>
    </source>
</evidence>
<dbReference type="InterPro" id="IPR051446">
    <property type="entry name" value="HTH_trans_reg/aminotransferase"/>
</dbReference>
<dbReference type="EMBL" id="FOFG01000011">
    <property type="protein sequence ID" value="SER11818.1"/>
    <property type="molecule type" value="Genomic_DNA"/>
</dbReference>
<evidence type="ECO:0000256" key="5">
    <source>
        <dbReference type="ARBA" id="ARBA00023163"/>
    </source>
</evidence>
<gene>
    <name evidence="7" type="ORF">SAMN05216548_111123</name>
</gene>
<dbReference type="InterPro" id="IPR004839">
    <property type="entry name" value="Aminotransferase_I/II_large"/>
</dbReference>
<evidence type="ECO:0000256" key="1">
    <source>
        <dbReference type="ARBA" id="ARBA00005384"/>
    </source>
</evidence>
<dbReference type="GO" id="GO:0003677">
    <property type="term" value="F:DNA binding"/>
    <property type="evidence" value="ECO:0007669"/>
    <property type="project" value="UniProtKB-KW"/>
</dbReference>
<proteinExistence type="inferred from homology"/>
<evidence type="ECO:0000313" key="8">
    <source>
        <dbReference type="Proteomes" id="UP000199647"/>
    </source>
</evidence>
<dbReference type="InterPro" id="IPR036390">
    <property type="entry name" value="WH_DNA-bd_sf"/>
</dbReference>
<dbReference type="SUPFAM" id="SSF46785">
    <property type="entry name" value="Winged helix' DNA-binding domain"/>
    <property type="match status" value="1"/>
</dbReference>
<comment type="similarity">
    <text evidence="1">In the C-terminal section; belongs to the class-I pyridoxal-phosphate-dependent aminotransferase family.</text>
</comment>
<dbReference type="InterPro" id="IPR015421">
    <property type="entry name" value="PyrdxlP-dep_Trfase_major"/>
</dbReference>
<keyword evidence="7" id="KW-0032">Aminotransferase</keyword>
<keyword evidence="3" id="KW-0805">Transcription regulation</keyword>
<dbReference type="InterPro" id="IPR015424">
    <property type="entry name" value="PyrdxlP-dep_Trfase"/>
</dbReference>
<accession>A0A1H9LKA8</accession>
<dbReference type="PANTHER" id="PTHR46577">
    <property type="entry name" value="HTH-TYPE TRANSCRIPTIONAL REGULATORY PROTEIN GABR"/>
    <property type="match status" value="1"/>
</dbReference>
<dbReference type="PROSITE" id="PS50949">
    <property type="entry name" value="HTH_GNTR"/>
    <property type="match status" value="1"/>
</dbReference>
<dbReference type="GO" id="GO:0030170">
    <property type="term" value="F:pyridoxal phosphate binding"/>
    <property type="evidence" value="ECO:0007669"/>
    <property type="project" value="InterPro"/>
</dbReference>
<reference evidence="7 8" key="1">
    <citation type="submission" date="2016-10" db="EMBL/GenBank/DDBJ databases">
        <authorList>
            <person name="de Groot N.N."/>
        </authorList>
    </citation>
    <scope>NUCLEOTIDE SEQUENCE [LARGE SCALE GENOMIC DNA]</scope>
    <source>
        <strain evidence="7 8">A52C2</strain>
    </source>
</reference>
<feature type="domain" description="HTH gntR-type" evidence="6">
    <location>
        <begin position="16"/>
        <end position="84"/>
    </location>
</feature>
<keyword evidence="2" id="KW-0663">Pyridoxal phosphate</keyword>
<dbReference type="InterPro" id="IPR036388">
    <property type="entry name" value="WH-like_DNA-bd_sf"/>
</dbReference>
<dbReference type="RefSeq" id="WP_092497852.1">
    <property type="nucleotide sequence ID" value="NZ_FOFG01000011.1"/>
</dbReference>
<dbReference type="Gene3D" id="1.10.10.10">
    <property type="entry name" value="Winged helix-like DNA-binding domain superfamily/Winged helix DNA-binding domain"/>
    <property type="match status" value="1"/>
</dbReference>
<dbReference type="Pfam" id="PF00392">
    <property type="entry name" value="GntR"/>
    <property type="match status" value="1"/>
</dbReference>
<keyword evidence="5" id="KW-0804">Transcription</keyword>
<dbReference type="CDD" id="cd00609">
    <property type="entry name" value="AAT_like"/>
    <property type="match status" value="1"/>
</dbReference>
<dbReference type="PANTHER" id="PTHR46577:SF1">
    <property type="entry name" value="HTH-TYPE TRANSCRIPTIONAL REGULATORY PROTEIN GABR"/>
    <property type="match status" value="1"/>
</dbReference>
<protein>
    <submittedName>
        <fullName evidence="7">DNA-binding transcriptional regulator, MocR family, contains an aminotransferase domain</fullName>
    </submittedName>
</protein>